<dbReference type="SUPFAM" id="SSF51182">
    <property type="entry name" value="RmlC-like cupins"/>
    <property type="match status" value="1"/>
</dbReference>
<reference evidence="1 2" key="1">
    <citation type="journal article" date="2013" name="Antonie Van Leeuwenhoek">
        <title>Sphingomonas ginsenosidivorax sp. nov., with the ability to transform ginsenosides.</title>
        <authorList>
            <person name="Jin X.F."/>
            <person name="Kim J.K."/>
            <person name="Liu Q.M."/>
            <person name="Kang M.S."/>
            <person name="He D."/>
            <person name="Jin F.X."/>
            <person name="Kim S.C."/>
            <person name="Im W.T."/>
        </authorList>
    </citation>
    <scope>NUCLEOTIDE SEQUENCE [LARGE SCALE GENOMIC DNA]</scope>
    <source>
        <strain evidence="1 2">KHI67</strain>
    </source>
</reference>
<proteinExistence type="predicted"/>
<evidence type="ECO:0008006" key="3">
    <source>
        <dbReference type="Google" id="ProtNLM"/>
    </source>
</evidence>
<dbReference type="InterPro" id="IPR014710">
    <property type="entry name" value="RmlC-like_jellyroll"/>
</dbReference>
<sequence length="161" mass="17526">MAKFDPNQISFAQGAVRVEGVVARHRLPVATRVLTSKDDAVVKSLHDLTVRNVPKGFTKVQLPFVFQQSQFFISEAEPGAHVAEHAHDGGDAIRFILDGAITHNGVELVAGDWMFIPKGVSYTIDIGKAGARMGYCYQCCCAGIEDVRDWVVNPASFGHRG</sequence>
<dbReference type="CDD" id="cd02208">
    <property type="entry name" value="cupin_RmlC-like"/>
    <property type="match status" value="1"/>
</dbReference>
<accession>A0A5C6UCD7</accession>
<evidence type="ECO:0000313" key="1">
    <source>
        <dbReference type="EMBL" id="TXC70372.1"/>
    </source>
</evidence>
<dbReference type="InterPro" id="IPR011051">
    <property type="entry name" value="RmlC_Cupin_sf"/>
</dbReference>
<evidence type="ECO:0000313" key="2">
    <source>
        <dbReference type="Proteomes" id="UP000321250"/>
    </source>
</evidence>
<dbReference type="Gene3D" id="2.60.120.10">
    <property type="entry name" value="Jelly Rolls"/>
    <property type="match status" value="1"/>
</dbReference>
<name>A0A5C6UCD7_9SPHN</name>
<keyword evidence="2" id="KW-1185">Reference proteome</keyword>
<gene>
    <name evidence="1" type="ORF">FSB78_05005</name>
</gene>
<protein>
    <recommendedName>
        <fullName evidence="3">Cupin domain-containing protein</fullName>
    </recommendedName>
</protein>
<dbReference type="AlphaFoldDB" id="A0A5C6UCD7"/>
<dbReference type="EMBL" id="VOQR01000001">
    <property type="protein sequence ID" value="TXC70372.1"/>
    <property type="molecule type" value="Genomic_DNA"/>
</dbReference>
<comment type="caution">
    <text evidence="1">The sequence shown here is derived from an EMBL/GenBank/DDBJ whole genome shotgun (WGS) entry which is preliminary data.</text>
</comment>
<organism evidence="1 2">
    <name type="scientific">Sphingomonas ginsenosidivorax</name>
    <dbReference type="NCBI Taxonomy" id="862135"/>
    <lineage>
        <taxon>Bacteria</taxon>
        <taxon>Pseudomonadati</taxon>
        <taxon>Pseudomonadota</taxon>
        <taxon>Alphaproteobacteria</taxon>
        <taxon>Sphingomonadales</taxon>
        <taxon>Sphingomonadaceae</taxon>
        <taxon>Sphingomonas</taxon>
    </lineage>
</organism>
<dbReference type="OrthoDB" id="6058at2"/>
<dbReference type="RefSeq" id="WP_147080494.1">
    <property type="nucleotide sequence ID" value="NZ_VOQR01000001.1"/>
</dbReference>
<dbReference type="Proteomes" id="UP000321250">
    <property type="component" value="Unassembled WGS sequence"/>
</dbReference>